<feature type="compositionally biased region" description="Basic and acidic residues" evidence="1">
    <location>
        <begin position="18"/>
        <end position="28"/>
    </location>
</feature>
<sequence length="120" mass="13627">MDSGCLCKGKSSGRPRVPHADVESVRETYQRSPRKSLQLANYSNDYIFQQDGAPPHFHSIVRSLLNLVLPQRWIGRAAGSQSLNRAVETITSEMLQRVWQEFDYRIDVCRVTKGGHIEAI</sequence>
<dbReference type="AlphaFoldDB" id="A0A2J7PQM2"/>
<accession>A0A2J7PQM2</accession>
<protein>
    <submittedName>
        <fullName evidence="2">Uncharacterized protein</fullName>
    </submittedName>
</protein>
<organism evidence="2 3">
    <name type="scientific">Cryptotermes secundus</name>
    <dbReference type="NCBI Taxonomy" id="105785"/>
    <lineage>
        <taxon>Eukaryota</taxon>
        <taxon>Metazoa</taxon>
        <taxon>Ecdysozoa</taxon>
        <taxon>Arthropoda</taxon>
        <taxon>Hexapoda</taxon>
        <taxon>Insecta</taxon>
        <taxon>Pterygota</taxon>
        <taxon>Neoptera</taxon>
        <taxon>Polyneoptera</taxon>
        <taxon>Dictyoptera</taxon>
        <taxon>Blattodea</taxon>
        <taxon>Blattoidea</taxon>
        <taxon>Termitoidae</taxon>
        <taxon>Kalotermitidae</taxon>
        <taxon>Cryptotermitinae</taxon>
        <taxon>Cryptotermes</taxon>
    </lineage>
</organism>
<evidence type="ECO:0000313" key="3">
    <source>
        <dbReference type="Proteomes" id="UP000235965"/>
    </source>
</evidence>
<dbReference type="GO" id="GO:0003676">
    <property type="term" value="F:nucleic acid binding"/>
    <property type="evidence" value="ECO:0007669"/>
    <property type="project" value="InterPro"/>
</dbReference>
<gene>
    <name evidence="2" type="ORF">B7P43_G06253</name>
</gene>
<feature type="region of interest" description="Disordered" evidence="1">
    <location>
        <begin position="1"/>
        <end position="28"/>
    </location>
</feature>
<evidence type="ECO:0000313" key="2">
    <source>
        <dbReference type="EMBL" id="PNF18596.1"/>
    </source>
</evidence>
<comment type="caution">
    <text evidence="2">The sequence shown here is derived from an EMBL/GenBank/DDBJ whole genome shotgun (WGS) entry which is preliminary data.</text>
</comment>
<name>A0A2J7PQM2_9NEOP</name>
<dbReference type="Proteomes" id="UP000235965">
    <property type="component" value="Unassembled WGS sequence"/>
</dbReference>
<dbReference type="PANTHER" id="PTHR47326:SF1">
    <property type="entry name" value="HTH PSQ-TYPE DOMAIN-CONTAINING PROTEIN"/>
    <property type="match status" value="1"/>
</dbReference>
<dbReference type="PANTHER" id="PTHR47326">
    <property type="entry name" value="TRANSPOSABLE ELEMENT TC3 TRANSPOSASE-LIKE PROTEIN"/>
    <property type="match status" value="1"/>
</dbReference>
<evidence type="ECO:0000256" key="1">
    <source>
        <dbReference type="SAM" id="MobiDB-lite"/>
    </source>
</evidence>
<proteinExistence type="predicted"/>
<dbReference type="Gene3D" id="3.30.420.10">
    <property type="entry name" value="Ribonuclease H-like superfamily/Ribonuclease H"/>
    <property type="match status" value="1"/>
</dbReference>
<keyword evidence="3" id="KW-1185">Reference proteome</keyword>
<dbReference type="InParanoid" id="A0A2J7PQM2"/>
<dbReference type="InterPro" id="IPR036397">
    <property type="entry name" value="RNaseH_sf"/>
</dbReference>
<reference evidence="2 3" key="1">
    <citation type="submission" date="2017-12" db="EMBL/GenBank/DDBJ databases">
        <title>Hemimetabolous genomes reveal molecular basis of termite eusociality.</title>
        <authorList>
            <person name="Harrison M.C."/>
            <person name="Jongepier E."/>
            <person name="Robertson H.M."/>
            <person name="Arning N."/>
            <person name="Bitard-Feildel T."/>
            <person name="Chao H."/>
            <person name="Childers C.P."/>
            <person name="Dinh H."/>
            <person name="Doddapaneni H."/>
            <person name="Dugan S."/>
            <person name="Gowin J."/>
            <person name="Greiner C."/>
            <person name="Han Y."/>
            <person name="Hu H."/>
            <person name="Hughes D.S.T."/>
            <person name="Huylmans A.-K."/>
            <person name="Kemena C."/>
            <person name="Kremer L.P.M."/>
            <person name="Lee S.L."/>
            <person name="Lopez-Ezquerra A."/>
            <person name="Mallet L."/>
            <person name="Monroy-Kuhn J.M."/>
            <person name="Moser A."/>
            <person name="Murali S.C."/>
            <person name="Muzny D.M."/>
            <person name="Otani S."/>
            <person name="Piulachs M.-D."/>
            <person name="Poelchau M."/>
            <person name="Qu J."/>
            <person name="Schaub F."/>
            <person name="Wada-Katsumata A."/>
            <person name="Worley K.C."/>
            <person name="Xie Q."/>
            <person name="Ylla G."/>
            <person name="Poulsen M."/>
            <person name="Gibbs R.A."/>
            <person name="Schal C."/>
            <person name="Richards S."/>
            <person name="Belles X."/>
            <person name="Korb J."/>
            <person name="Bornberg-Bauer E."/>
        </authorList>
    </citation>
    <scope>NUCLEOTIDE SEQUENCE [LARGE SCALE GENOMIC DNA]</scope>
    <source>
        <tissue evidence="2">Whole body</tissue>
    </source>
</reference>
<dbReference type="STRING" id="105785.A0A2J7PQM2"/>
<dbReference type="EMBL" id="NEVH01022636">
    <property type="protein sequence ID" value="PNF18596.1"/>
    <property type="molecule type" value="Genomic_DNA"/>
</dbReference>